<dbReference type="Pfam" id="PF06791">
    <property type="entry name" value="TMP_2"/>
    <property type="match status" value="1"/>
</dbReference>
<gene>
    <name evidence="4" type="ORF">LA521A_27210</name>
</gene>
<dbReference type="Pfam" id="PF09718">
    <property type="entry name" value="Tape_meas_lam_C"/>
    <property type="match status" value="1"/>
</dbReference>
<proteinExistence type="predicted"/>
<dbReference type="RefSeq" id="WP_281779447.1">
    <property type="nucleotide sequence ID" value="NZ_AP027041.1"/>
</dbReference>
<accession>A0ABN6UNN6</accession>
<feature type="coiled-coil region" evidence="1">
    <location>
        <begin position="633"/>
        <end position="675"/>
    </location>
</feature>
<feature type="domain" description="Bacteriophage tail tape measure C-terminal" evidence="3">
    <location>
        <begin position="685"/>
        <end position="758"/>
    </location>
</feature>
<dbReference type="Proteomes" id="UP001317822">
    <property type="component" value="Chromosome"/>
</dbReference>
<dbReference type="InterPro" id="IPR009628">
    <property type="entry name" value="Phage_tape_measure_N"/>
</dbReference>
<dbReference type="EMBL" id="AP027041">
    <property type="protein sequence ID" value="BDU17520.1"/>
    <property type="molecule type" value="Genomic_DNA"/>
</dbReference>
<evidence type="ECO:0000313" key="5">
    <source>
        <dbReference type="Proteomes" id="UP001317822"/>
    </source>
</evidence>
<keyword evidence="5" id="KW-1185">Reference proteome</keyword>
<evidence type="ECO:0000256" key="1">
    <source>
        <dbReference type="SAM" id="Coils"/>
    </source>
</evidence>
<reference evidence="4 5" key="1">
    <citation type="journal article" date="2023" name="Int. J. Syst. Evol. Microbiol.">
        <title>Physiological and genomic analyses of cobalamin (vitamin B12)-auxotrophy of Lysobacter auxotrophicus sp. nov., a methionine-auxotrophic chitinolytic bacterium isolated from chitin-treated soil.</title>
        <authorList>
            <person name="Saito A."/>
            <person name="Dohra H."/>
            <person name="Hamada M."/>
            <person name="Moriuchi R."/>
            <person name="Kotsuchibashi Y."/>
            <person name="Mori K."/>
        </authorList>
    </citation>
    <scope>NUCLEOTIDE SEQUENCE [LARGE SCALE GENOMIC DNA]</scope>
    <source>
        <strain evidence="4 5">5-21a</strain>
    </source>
</reference>
<sequence length="883" mass="95243">MTEVIGTARLDIVVNTEDLEPAIERAKRGVTGMSQAAQAEYQKLGAAERRRADALIRQADTLGLTRAQQVAYNATLRTSGALQDEVIGRIRAAEAATRSGASALNQYGQSAKQAQAALRGVPAQLTDIITSLQGGQNPLTVLFQQGGQLRDMFGGVAPAARALGGAVVGLINPFTLAAGAAAALALAWHKGSEEGTRFNEALILTGNYAGKTADQLATLASQLDGLDGVTTGSAAAAIAAVAGTGRFTGEQLELVATAAEQMRAATGKAIEETIEEFEGLRKDPVKAILELNDKYHFLTQTQLDRIETLKEEGREQEAVAEAMRTYAGVIGERTPQIVENLGYIEKAWRGIKNLTREAVDGLLSVGRAAPVQQQIADLTRANSVAFNELQRFDPSSDMAAYIKKGISERYDEIKRLNKQLAEDAAKTTPQATVDSATERARMEAEKEFDRAALSNLDKKAKLEREITDLKEKGAKAGKSQAEIDKAVNDARARFAEAEARSQRKGSKNDPTATLLKRVQDQTALNQEQALSTETLTASERIRIQVLEELERIGGKVSAGRRAEIDAALEQLRVSGELAEAHKKEVLAKRELAKLQDEITAREGIQREQNNLDLARYGMGSDAADQALRRLDIERQYAKEVEDLHKRAASQQREVLAEEEQALRDSRDRMIVEEERYQRERAAAMGDWRNGATTAVQDFVADSADIAGQMYDIWSGAFSGLSDVITEFITTGKGDFAGFLNSLAADITAFVVKQQLSKWIGQLFVGGRQSGGDFSGETMGTIFDLWSSSGWGFASGGYTGAGGKFEPAGVVHRGEYVINAEATRTLGRSFLDRLNGGQVPVMSGGGGGDTYVVNVPVIGRVDASTRLQIASNVSREQRRAARFG</sequence>
<feature type="domain" description="Bacteriophage tail tape measure N-terminal" evidence="2">
    <location>
        <begin position="104"/>
        <end position="306"/>
    </location>
</feature>
<dbReference type="InterPro" id="IPR006431">
    <property type="entry name" value="Phage_tape_meas_C"/>
</dbReference>
<protein>
    <submittedName>
        <fullName evidence="4">Phage tail tape measure protein</fullName>
    </submittedName>
</protein>
<evidence type="ECO:0000259" key="3">
    <source>
        <dbReference type="Pfam" id="PF09718"/>
    </source>
</evidence>
<evidence type="ECO:0000313" key="4">
    <source>
        <dbReference type="EMBL" id="BDU17520.1"/>
    </source>
</evidence>
<dbReference type="NCBIfam" id="TIGR01541">
    <property type="entry name" value="tape_meas_lam_C"/>
    <property type="match status" value="1"/>
</dbReference>
<organism evidence="4 5">
    <name type="scientific">Lysobacter auxotrophicus</name>
    <dbReference type="NCBI Taxonomy" id="2992573"/>
    <lineage>
        <taxon>Bacteria</taxon>
        <taxon>Pseudomonadati</taxon>
        <taxon>Pseudomonadota</taxon>
        <taxon>Gammaproteobacteria</taxon>
        <taxon>Lysobacterales</taxon>
        <taxon>Lysobacteraceae</taxon>
        <taxon>Lysobacter</taxon>
    </lineage>
</organism>
<keyword evidence="1" id="KW-0175">Coiled coil</keyword>
<evidence type="ECO:0000259" key="2">
    <source>
        <dbReference type="Pfam" id="PF06791"/>
    </source>
</evidence>
<name>A0ABN6UNN6_9GAMM</name>